<accession>A0ABR8Z201</accession>
<feature type="transmembrane region" description="Helical" evidence="1">
    <location>
        <begin position="84"/>
        <end position="103"/>
    </location>
</feature>
<feature type="transmembrane region" description="Helical" evidence="1">
    <location>
        <begin position="115"/>
        <end position="135"/>
    </location>
</feature>
<dbReference type="Pfam" id="PF09990">
    <property type="entry name" value="DUF2231"/>
    <property type="match status" value="1"/>
</dbReference>
<gene>
    <name evidence="3" type="ORF">H9624_08505</name>
</gene>
<dbReference type="InterPro" id="IPR019251">
    <property type="entry name" value="DUF2231_TM"/>
</dbReference>
<dbReference type="Proteomes" id="UP000661894">
    <property type="component" value="Unassembled WGS sequence"/>
</dbReference>
<keyword evidence="1" id="KW-0472">Membrane</keyword>
<protein>
    <submittedName>
        <fullName evidence="3">DUF2231 domain-containing protein</fullName>
    </submittedName>
</protein>
<feature type="domain" description="DUF2231" evidence="2">
    <location>
        <begin position="49"/>
        <end position="173"/>
    </location>
</feature>
<evidence type="ECO:0000256" key="1">
    <source>
        <dbReference type="SAM" id="Phobius"/>
    </source>
</evidence>
<evidence type="ECO:0000259" key="2">
    <source>
        <dbReference type="Pfam" id="PF09990"/>
    </source>
</evidence>
<evidence type="ECO:0000313" key="4">
    <source>
        <dbReference type="Proteomes" id="UP000661894"/>
    </source>
</evidence>
<evidence type="ECO:0000313" key="3">
    <source>
        <dbReference type="EMBL" id="MBD8062365.1"/>
    </source>
</evidence>
<dbReference type="EMBL" id="JACSPO010000003">
    <property type="protein sequence ID" value="MBD8062365.1"/>
    <property type="molecule type" value="Genomic_DNA"/>
</dbReference>
<name>A0ABR8Z201_9MICO</name>
<comment type="caution">
    <text evidence="3">The sequence shown here is derived from an EMBL/GenBank/DDBJ whole genome shotgun (WGS) entry which is preliminary data.</text>
</comment>
<feature type="transmembrane region" description="Helical" evidence="1">
    <location>
        <begin position="147"/>
        <end position="167"/>
    </location>
</feature>
<keyword evidence="1" id="KW-1133">Transmembrane helix</keyword>
<organism evidence="3 4">
    <name type="scientific">Oceanitalea stevensii</name>
    <dbReference type="NCBI Taxonomy" id="2763072"/>
    <lineage>
        <taxon>Bacteria</taxon>
        <taxon>Bacillati</taxon>
        <taxon>Actinomycetota</taxon>
        <taxon>Actinomycetes</taxon>
        <taxon>Micrococcales</taxon>
        <taxon>Bogoriellaceae</taxon>
        <taxon>Georgenia</taxon>
    </lineage>
</organism>
<proteinExistence type="predicted"/>
<reference evidence="3 4" key="1">
    <citation type="submission" date="2020-08" db="EMBL/GenBank/DDBJ databases">
        <title>A Genomic Blueprint of the Chicken Gut Microbiome.</title>
        <authorList>
            <person name="Gilroy R."/>
            <person name="Ravi A."/>
            <person name="Getino M."/>
            <person name="Pursley I."/>
            <person name="Horton D.L."/>
            <person name="Alikhan N.-F."/>
            <person name="Baker D."/>
            <person name="Gharbi K."/>
            <person name="Hall N."/>
            <person name="Watson M."/>
            <person name="Adriaenssens E.M."/>
            <person name="Foster-Nyarko E."/>
            <person name="Jarju S."/>
            <person name="Secka A."/>
            <person name="Antonio M."/>
            <person name="Oren A."/>
            <person name="Chaudhuri R."/>
            <person name="La Ragione R.M."/>
            <person name="Hildebrand F."/>
            <person name="Pallen M.J."/>
        </authorList>
    </citation>
    <scope>NUCLEOTIDE SEQUENCE [LARGE SCALE GENOMIC DNA]</scope>
    <source>
        <strain evidence="3 4">Sa1BUA1</strain>
    </source>
</reference>
<dbReference type="RefSeq" id="WP_251839476.1">
    <property type="nucleotide sequence ID" value="NZ_JACSPO010000003.1"/>
</dbReference>
<keyword evidence="1" id="KW-0812">Transmembrane</keyword>
<keyword evidence="4" id="KW-1185">Reference proteome</keyword>
<sequence>MSESLGARLAAVIEKDERLDGLVSRLSGPAQQLIASPGRRDLLLGKQLGHALHPILTDLPIGLWTSSVVLDLTMPTSRDAARRLVGLGVLAAVPTAVTGWAEWARTGKREDRRTGVVHAAANGAAAVMFASSWLARRSGREKAGLTLSTLGTLAMGAGGALGGHLAIGRKVGSTFS</sequence>